<comment type="caution">
    <text evidence="1">The sequence shown here is derived from an EMBL/GenBank/DDBJ whole genome shotgun (WGS) entry which is preliminary data.</text>
</comment>
<dbReference type="EMBL" id="PGGS01000788">
    <property type="protein sequence ID" value="PNH01813.1"/>
    <property type="molecule type" value="Genomic_DNA"/>
</dbReference>
<proteinExistence type="predicted"/>
<reference evidence="1 2" key="1">
    <citation type="journal article" date="2017" name="Mol. Biol. Evol.">
        <title>The 4-celled Tetrabaena socialis nuclear genome reveals the essential components for genetic control of cell number at the origin of multicellularity in the volvocine lineage.</title>
        <authorList>
            <person name="Featherston J."/>
            <person name="Arakaki Y."/>
            <person name="Hanschen E.R."/>
            <person name="Ferris P.J."/>
            <person name="Michod R.E."/>
            <person name="Olson B.J.S.C."/>
            <person name="Nozaki H."/>
            <person name="Durand P.M."/>
        </authorList>
    </citation>
    <scope>NUCLEOTIDE SEQUENCE [LARGE SCALE GENOMIC DNA]</scope>
    <source>
        <strain evidence="1 2">NIES-571</strain>
    </source>
</reference>
<dbReference type="Proteomes" id="UP000236333">
    <property type="component" value="Unassembled WGS sequence"/>
</dbReference>
<feature type="non-terminal residue" evidence="1">
    <location>
        <position position="70"/>
    </location>
</feature>
<keyword evidence="2" id="KW-1185">Reference proteome</keyword>
<evidence type="ECO:0000313" key="1">
    <source>
        <dbReference type="EMBL" id="PNH01813.1"/>
    </source>
</evidence>
<organism evidence="1 2">
    <name type="scientific">Tetrabaena socialis</name>
    <dbReference type="NCBI Taxonomy" id="47790"/>
    <lineage>
        <taxon>Eukaryota</taxon>
        <taxon>Viridiplantae</taxon>
        <taxon>Chlorophyta</taxon>
        <taxon>core chlorophytes</taxon>
        <taxon>Chlorophyceae</taxon>
        <taxon>CS clade</taxon>
        <taxon>Chlamydomonadales</taxon>
        <taxon>Tetrabaenaceae</taxon>
        <taxon>Tetrabaena</taxon>
    </lineage>
</organism>
<dbReference type="AlphaFoldDB" id="A0A2J7ZNG2"/>
<name>A0A2J7ZNG2_9CHLO</name>
<accession>A0A2J7ZNG2</accession>
<feature type="non-terminal residue" evidence="1">
    <location>
        <position position="1"/>
    </location>
</feature>
<gene>
    <name evidence="1" type="ORF">TSOC_012269</name>
</gene>
<protein>
    <submittedName>
        <fullName evidence="1">Uncharacterized protein</fullName>
    </submittedName>
</protein>
<sequence length="70" mass="7645">VCYVVLVQLTDAQFENVREVHRTALAADRAQVITAKATIAHFCARPGVVHMGVCEAKIEHTVSDLRSAIN</sequence>
<evidence type="ECO:0000313" key="2">
    <source>
        <dbReference type="Proteomes" id="UP000236333"/>
    </source>
</evidence>